<dbReference type="STRING" id="3641.A0A061FQD9"/>
<evidence type="ECO:0000259" key="2">
    <source>
        <dbReference type="Pfam" id="PF25597"/>
    </source>
</evidence>
<dbReference type="InterPro" id="IPR057670">
    <property type="entry name" value="SH3_retrovirus"/>
</dbReference>
<dbReference type="HOGENOM" id="CLU_971181_0_0_1"/>
<accession>A0A061FQD9</accession>
<organism evidence="3 4">
    <name type="scientific">Theobroma cacao</name>
    <name type="common">Cacao</name>
    <name type="synonym">Cocoa</name>
    <dbReference type="NCBI Taxonomy" id="3641"/>
    <lineage>
        <taxon>Eukaryota</taxon>
        <taxon>Viridiplantae</taxon>
        <taxon>Streptophyta</taxon>
        <taxon>Embryophyta</taxon>
        <taxon>Tracheophyta</taxon>
        <taxon>Spermatophyta</taxon>
        <taxon>Magnoliopsida</taxon>
        <taxon>eudicotyledons</taxon>
        <taxon>Gunneridae</taxon>
        <taxon>Pentapetalae</taxon>
        <taxon>rosids</taxon>
        <taxon>malvids</taxon>
        <taxon>Malvales</taxon>
        <taxon>Malvaceae</taxon>
        <taxon>Byttnerioideae</taxon>
        <taxon>Theobroma</taxon>
    </lineage>
</organism>
<dbReference type="PANTHER" id="PTHR42648">
    <property type="entry name" value="TRANSPOSASE, PUTATIVE-RELATED"/>
    <property type="match status" value="1"/>
</dbReference>
<evidence type="ECO:0000256" key="1">
    <source>
        <dbReference type="SAM" id="MobiDB-lite"/>
    </source>
</evidence>
<protein>
    <recommendedName>
        <fullName evidence="2">Retroviral polymerase SH3-like domain-containing protein</fullName>
    </recommendedName>
</protein>
<dbReference type="eggNOG" id="KOG0017">
    <property type="taxonomic scope" value="Eukaryota"/>
</dbReference>
<dbReference type="InParanoid" id="A0A061FQD9"/>
<dbReference type="EMBL" id="CM001886">
    <property type="protein sequence ID" value="EOY16719.1"/>
    <property type="molecule type" value="Genomic_DNA"/>
</dbReference>
<gene>
    <name evidence="3" type="ORF">TCM_035590</name>
</gene>
<feature type="region of interest" description="Disordered" evidence="1">
    <location>
        <begin position="138"/>
        <end position="178"/>
    </location>
</feature>
<reference evidence="3 4" key="1">
    <citation type="journal article" date="2013" name="Genome Biol.">
        <title>The genome sequence of the most widely cultivated cacao type and its use to identify candidate genes regulating pod color.</title>
        <authorList>
            <person name="Motamayor J.C."/>
            <person name="Mockaitis K."/>
            <person name="Schmutz J."/>
            <person name="Haiminen N."/>
            <person name="Iii D.L."/>
            <person name="Cornejo O."/>
            <person name="Findley S.D."/>
            <person name="Zheng P."/>
            <person name="Utro F."/>
            <person name="Royaert S."/>
            <person name="Saski C."/>
            <person name="Jenkins J."/>
            <person name="Podicheti R."/>
            <person name="Zhao M."/>
            <person name="Scheffler B.E."/>
            <person name="Stack J.C."/>
            <person name="Feltus F.A."/>
            <person name="Mustiga G.M."/>
            <person name="Amores F."/>
            <person name="Phillips W."/>
            <person name="Marelli J.P."/>
            <person name="May G.D."/>
            <person name="Shapiro H."/>
            <person name="Ma J."/>
            <person name="Bustamante C.D."/>
            <person name="Schnell R.J."/>
            <person name="Main D."/>
            <person name="Gilbert D."/>
            <person name="Parida L."/>
            <person name="Kuhn D.N."/>
        </authorList>
    </citation>
    <scope>NUCLEOTIDE SEQUENCE [LARGE SCALE GENOMIC DNA]</scope>
    <source>
        <strain evidence="4">cv. Matina 1-6</strain>
    </source>
</reference>
<dbReference type="Pfam" id="PF25597">
    <property type="entry name" value="SH3_retrovirus"/>
    <property type="match status" value="1"/>
</dbReference>
<keyword evidence="4" id="KW-1185">Reference proteome</keyword>
<feature type="compositionally biased region" description="Basic and acidic residues" evidence="1">
    <location>
        <begin position="138"/>
        <end position="175"/>
    </location>
</feature>
<dbReference type="PANTHER" id="PTHR42648:SF19">
    <property type="entry name" value="RNA-DIRECTED DNA POLYMERASE"/>
    <property type="match status" value="1"/>
</dbReference>
<dbReference type="Proteomes" id="UP000026915">
    <property type="component" value="Chromosome 8"/>
</dbReference>
<evidence type="ECO:0000313" key="4">
    <source>
        <dbReference type="Proteomes" id="UP000026915"/>
    </source>
</evidence>
<name>A0A061FQD9_THECC</name>
<proteinExistence type="predicted"/>
<dbReference type="OMA" id="KNICNAM"/>
<evidence type="ECO:0000313" key="3">
    <source>
        <dbReference type="EMBL" id="EOY16719.1"/>
    </source>
</evidence>
<sequence>MARTMLCKNNLPKYFWAEVVNIAAYILNRVSIRAMISKIAYELYKGRKPNISHLKSFGCKCFVLNNKKHILGKLDVRNDEAIFLGYALNSKAYKVFDKRTLAIKESIHIVFYKANVAQRMVLLDDDNANDIKKKMENVSLDNKENDGERSKEKEDNEPPLKDLQRTEEQHNDLPRSLRFVRNHPQELISGDPSEGIKNRSGLREAYEFLAFISQVEQKNFKEAKKEKSLMIAMQEEVGQFERNKVWTLVPRPTNHPIVGTKWAFKNKMDELGNVVVVVHKFYGLGSN</sequence>
<dbReference type="Gramene" id="EOY16719">
    <property type="protein sequence ID" value="EOY16719"/>
    <property type="gene ID" value="TCM_035590"/>
</dbReference>
<feature type="domain" description="Retroviral polymerase SH3-like" evidence="2">
    <location>
        <begin position="59"/>
        <end position="114"/>
    </location>
</feature>
<dbReference type="InterPro" id="IPR039537">
    <property type="entry name" value="Retrotran_Ty1/copia-like"/>
</dbReference>
<dbReference type="AlphaFoldDB" id="A0A061FQD9"/>